<name>A0ABT5BRF8_9BACT</name>
<evidence type="ECO:0000313" key="4">
    <source>
        <dbReference type="Proteomes" id="UP001217838"/>
    </source>
</evidence>
<evidence type="ECO:0000313" key="3">
    <source>
        <dbReference type="EMBL" id="MDC0675983.1"/>
    </source>
</evidence>
<protein>
    <submittedName>
        <fullName evidence="3">WGR domain-containing protein</fullName>
    </submittedName>
</protein>
<dbReference type="Gene3D" id="2.20.140.10">
    <property type="entry name" value="WGR domain"/>
    <property type="match status" value="1"/>
</dbReference>
<dbReference type="SUPFAM" id="SSF142921">
    <property type="entry name" value="WGR domain-like"/>
    <property type="match status" value="1"/>
</dbReference>
<gene>
    <name evidence="3" type="ORF">POL58_50095</name>
</gene>
<dbReference type="CDD" id="cd07996">
    <property type="entry name" value="WGR_MMR_like"/>
    <property type="match status" value="1"/>
</dbReference>
<dbReference type="Proteomes" id="UP001217838">
    <property type="component" value="Unassembled WGS sequence"/>
</dbReference>
<dbReference type="RefSeq" id="WP_272011680.1">
    <property type="nucleotide sequence ID" value="NZ_JAQNDN010000028.1"/>
</dbReference>
<organism evidence="3 4">
    <name type="scientific">Nannocystis radixulma</name>
    <dbReference type="NCBI Taxonomy" id="2995305"/>
    <lineage>
        <taxon>Bacteria</taxon>
        <taxon>Pseudomonadati</taxon>
        <taxon>Myxococcota</taxon>
        <taxon>Polyangia</taxon>
        <taxon>Nannocystales</taxon>
        <taxon>Nannocystaceae</taxon>
        <taxon>Nannocystis</taxon>
    </lineage>
</organism>
<evidence type="ECO:0000259" key="2">
    <source>
        <dbReference type="PROSITE" id="PS51977"/>
    </source>
</evidence>
<proteinExistence type="predicted"/>
<feature type="region of interest" description="Disordered" evidence="1">
    <location>
        <begin position="92"/>
        <end position="129"/>
    </location>
</feature>
<dbReference type="InterPro" id="IPR050458">
    <property type="entry name" value="LolB"/>
</dbReference>
<dbReference type="PANTHER" id="PTHR30634:SF13">
    <property type="entry name" value="PROTEIN YEHF"/>
    <property type="match status" value="1"/>
</dbReference>
<comment type="caution">
    <text evidence="3">The sequence shown here is derived from an EMBL/GenBank/DDBJ whole genome shotgun (WGS) entry which is preliminary data.</text>
</comment>
<dbReference type="SMART" id="SM00773">
    <property type="entry name" value="WGR"/>
    <property type="match status" value="1"/>
</dbReference>
<dbReference type="EMBL" id="JAQNDN010000028">
    <property type="protein sequence ID" value="MDC0675983.1"/>
    <property type="molecule type" value="Genomic_DNA"/>
</dbReference>
<feature type="region of interest" description="Disordered" evidence="1">
    <location>
        <begin position="54"/>
        <end position="75"/>
    </location>
</feature>
<reference evidence="3 4" key="1">
    <citation type="submission" date="2022-11" db="EMBL/GenBank/DDBJ databases">
        <title>Minimal conservation of predation-associated metabolite biosynthetic gene clusters underscores biosynthetic potential of Myxococcota including descriptions for ten novel species: Archangium lansinium sp. nov., Myxococcus landrumus sp. nov., Nannocystis bai.</title>
        <authorList>
            <person name="Ahearne A."/>
            <person name="Stevens C."/>
            <person name="Dowd S."/>
        </authorList>
    </citation>
    <scope>NUCLEOTIDE SEQUENCE [LARGE SCALE GENOMIC DNA]</scope>
    <source>
        <strain evidence="3 4">NCELM</strain>
    </source>
</reference>
<dbReference type="PANTHER" id="PTHR30634">
    <property type="entry name" value="OUTER MEMBRANE LOLAB LIPOPROTEIN INSERTION APPARATUS"/>
    <property type="match status" value="1"/>
</dbReference>
<dbReference type="PROSITE" id="PS51977">
    <property type="entry name" value="WGR"/>
    <property type="match status" value="1"/>
</dbReference>
<accession>A0ABT5BRF8</accession>
<dbReference type="InterPro" id="IPR036930">
    <property type="entry name" value="WGR_dom_sf"/>
</dbReference>
<sequence>MTKTSAKTKTNRSDAAVESTTGSSGVVRRFECEDGTSKFWEVRIDGDQLHIGWGKLGTGGQSQTKSFPSAEKARREQDKLIAEKIKKGYTEVGGSAGASAKKQADASSPDAMASPAKKKTTPALASPPRTFEDFREATFGLVREHPSWQEAMVLLIVEWSHTADDVRVMQWIEQLEPKGGWRSLAAGRVAVERARTDKASAARFVAVAETALPAEETAKARALEGLIPAWWRVGKQAQGDEGLTALKARMAADDLDSTEVTHTLFGLAALGGQRSVLEALLPATMKRADYEGPLRTALPALLADGFDTVFDALMKKWSKQVSSGESDTSRVLLAYLLREGKPEAFLELALRFPKIVKDSRHVRIALCALEKDDATRAVSLSSRLLAAASIDDKEIQCCALAVLARHAAAKVDAWAKRSPEHTKAGKPSCLPYLAALGRTEAVREALKAVEPGAACLRMLAQVTPDRALAIEALKQYLDPSQEHFNGRVLVWMADLGEPAFVESYLNTRLEQNRALPERERECREVARTAGMVGRIDLAMTAVALPSKSERRYVAKDGVAGCALVGDWTGAFTLLEKVPNDTSNGRVSCAVHALTCASEADGPRAVPLRVTAD</sequence>
<feature type="domain" description="WGR" evidence="2">
    <location>
        <begin position="1"/>
        <end position="103"/>
    </location>
</feature>
<evidence type="ECO:0000256" key="1">
    <source>
        <dbReference type="SAM" id="MobiDB-lite"/>
    </source>
</evidence>
<dbReference type="InterPro" id="IPR049809">
    <property type="entry name" value="YehF/YfeS-like_WGR"/>
</dbReference>
<keyword evidence="4" id="KW-1185">Reference proteome</keyword>
<dbReference type="InterPro" id="IPR008893">
    <property type="entry name" value="WGR_domain"/>
</dbReference>
<feature type="region of interest" description="Disordered" evidence="1">
    <location>
        <begin position="1"/>
        <end position="28"/>
    </location>
</feature>
<dbReference type="Pfam" id="PF05406">
    <property type="entry name" value="WGR"/>
    <property type="match status" value="1"/>
</dbReference>
<feature type="compositionally biased region" description="Low complexity" evidence="1">
    <location>
        <begin position="97"/>
        <end position="115"/>
    </location>
</feature>